<dbReference type="EMBL" id="OU892281">
    <property type="protein sequence ID" value="CAG9768633.1"/>
    <property type="molecule type" value="Genomic_DNA"/>
</dbReference>
<evidence type="ECO:0000313" key="4">
    <source>
        <dbReference type="Proteomes" id="UP001152799"/>
    </source>
</evidence>
<organism evidence="3 4">
    <name type="scientific">Ceutorhynchus assimilis</name>
    <name type="common">cabbage seed weevil</name>
    <dbReference type="NCBI Taxonomy" id="467358"/>
    <lineage>
        <taxon>Eukaryota</taxon>
        <taxon>Metazoa</taxon>
        <taxon>Ecdysozoa</taxon>
        <taxon>Arthropoda</taxon>
        <taxon>Hexapoda</taxon>
        <taxon>Insecta</taxon>
        <taxon>Pterygota</taxon>
        <taxon>Neoptera</taxon>
        <taxon>Endopterygota</taxon>
        <taxon>Coleoptera</taxon>
        <taxon>Polyphaga</taxon>
        <taxon>Cucujiformia</taxon>
        <taxon>Curculionidae</taxon>
        <taxon>Ceutorhynchinae</taxon>
        <taxon>Ceutorhynchus</taxon>
    </lineage>
</organism>
<evidence type="ECO:0000256" key="1">
    <source>
        <dbReference type="SAM" id="MobiDB-lite"/>
    </source>
</evidence>
<evidence type="ECO:0000259" key="2">
    <source>
        <dbReference type="Pfam" id="PF16457"/>
    </source>
</evidence>
<reference evidence="3" key="1">
    <citation type="submission" date="2022-01" db="EMBL/GenBank/DDBJ databases">
        <authorList>
            <person name="King R."/>
        </authorList>
    </citation>
    <scope>NUCLEOTIDE SEQUENCE</scope>
</reference>
<dbReference type="OrthoDB" id="28413at2759"/>
<dbReference type="Proteomes" id="UP001152799">
    <property type="component" value="Chromosome 5"/>
</dbReference>
<sequence>MSKIAKISVEKFDSKEQILYDFDKTKGLEENILNVCRKVGLPESSKIYGLKYLPTKTNDKNHYLSKSNFEEVKHSDCLKVVFSVNYIINRTIMNVRQENLDLRRIAFDDIFKLSLDPVFIEELALAAYDKFLIDVLIKDILSSEEQLGLLKTIVHLFSKNYIQDTTQDILTKSINILKNTDTTNEEIRFTLSLLHKILISANSAFDQWKEKIIKEIPLTEINVYTWRDTSRELQYSALLLINTIIKGCKGEKKLQLIKEMNYRRTRENIYNNIINTDDKLDKNMEHELYVLQTYLLSLFNEALHSKISLDDNSLFKREEFELCTEDMRRITILMDFDENNLQNYDFFSVENLAFNTGNHRISIASTDEISSKRSSSKYFLENDYFDNTISHLTLEALRHYKNIHPKNFYQSQIEEQLYEPGIFATSERVVRMLARMLHIGMDPPDSKSTFYQPVVYYCSPKTPFFLELFSRTMWLLSRTRREMKASRYADYEKVMYVLQKQVKLALKNKPMDFKQLTAELTETSFKIVLEKIQQDKEDEMKSLIDNHPCIQDLKLKYSKENELNVFQQRVNSLLQGEHFPKVLEKKVHGTIFVKLSKNLKELLVYDNNSFKEKHIIEDITHVVIGKNCQHSNLCHNPSLAFAIIVEHEQKIKFIAKDEKTACYWTDALLLLTNKNVTADKLSKYYSEELNELVVMDIRLQLLELQNVVIPKSAPPVPPTPEITRPDIPPKPKPRKTLM</sequence>
<gene>
    <name evidence="3" type="ORF">CEUTPL_LOCUS9159</name>
</gene>
<feature type="region of interest" description="Disordered" evidence="1">
    <location>
        <begin position="713"/>
        <end position="738"/>
    </location>
</feature>
<proteinExistence type="predicted"/>
<dbReference type="Gene3D" id="2.30.29.30">
    <property type="entry name" value="Pleckstrin-homology domain (PH domain)/Phosphotyrosine-binding domain (PTB)"/>
    <property type="match status" value="1"/>
</dbReference>
<feature type="domain" description="PH" evidence="2">
    <location>
        <begin position="565"/>
        <end position="672"/>
    </location>
</feature>
<name>A0A9N9MRR8_9CUCU</name>
<dbReference type="InterPro" id="IPR011993">
    <property type="entry name" value="PH-like_dom_sf"/>
</dbReference>
<dbReference type="Pfam" id="PF16457">
    <property type="entry name" value="PH_12"/>
    <property type="match status" value="1"/>
</dbReference>
<dbReference type="InterPro" id="IPR001849">
    <property type="entry name" value="PH_domain"/>
</dbReference>
<evidence type="ECO:0000313" key="3">
    <source>
        <dbReference type="EMBL" id="CAG9768633.1"/>
    </source>
</evidence>
<keyword evidence="4" id="KW-1185">Reference proteome</keyword>
<dbReference type="SUPFAM" id="SSF50729">
    <property type="entry name" value="PH domain-like"/>
    <property type="match status" value="1"/>
</dbReference>
<accession>A0A9N9MRR8</accession>
<feature type="compositionally biased region" description="Pro residues" evidence="1">
    <location>
        <begin position="713"/>
        <end position="722"/>
    </location>
</feature>
<dbReference type="AlphaFoldDB" id="A0A9N9MRR8"/>
<protein>
    <recommendedName>
        <fullName evidence="2">PH domain-containing protein</fullName>
    </recommendedName>
</protein>